<organism evidence="2 3">
    <name type="scientific">Ziziphus jujuba var. spinosa</name>
    <dbReference type="NCBI Taxonomy" id="714518"/>
    <lineage>
        <taxon>Eukaryota</taxon>
        <taxon>Viridiplantae</taxon>
        <taxon>Streptophyta</taxon>
        <taxon>Embryophyta</taxon>
        <taxon>Tracheophyta</taxon>
        <taxon>Spermatophyta</taxon>
        <taxon>Magnoliopsida</taxon>
        <taxon>eudicotyledons</taxon>
        <taxon>Gunneridae</taxon>
        <taxon>Pentapetalae</taxon>
        <taxon>rosids</taxon>
        <taxon>fabids</taxon>
        <taxon>Rosales</taxon>
        <taxon>Rhamnaceae</taxon>
        <taxon>Paliureae</taxon>
        <taxon>Ziziphus</taxon>
    </lineage>
</organism>
<comment type="caution">
    <text evidence="2">The sequence shown here is derived from an EMBL/GenBank/DDBJ whole genome shotgun (WGS) entry which is preliminary data.</text>
</comment>
<evidence type="ECO:0000313" key="3">
    <source>
        <dbReference type="Proteomes" id="UP000813462"/>
    </source>
</evidence>
<sequence>MIRRINEMFSLTTILIQISGMWIFNKNGVNWLVSDPNISIMHGSVTSLGSRRKVLVFLPCNQVISSHEELEQRLFELGWKRYNDGGNLDLIQFHRSEASPYLISLPRNYSNLKLFHMYDVVVKNTSYFEVRDLFK</sequence>
<accession>A0A978VNR8</accession>
<dbReference type="Proteomes" id="UP000813462">
    <property type="component" value="Unassembled WGS sequence"/>
</dbReference>
<proteinExistence type="inferred from homology"/>
<dbReference type="GO" id="GO:0009909">
    <property type="term" value="P:regulation of flower development"/>
    <property type="evidence" value="ECO:0007669"/>
    <property type="project" value="InterPro"/>
</dbReference>
<reference evidence="2" key="1">
    <citation type="journal article" date="2021" name="Front. Plant Sci.">
        <title>Chromosome-Scale Genome Assembly for Chinese Sour Jujube and Insights Into Its Genome Evolution and Domestication Signature.</title>
        <authorList>
            <person name="Shen L.-Y."/>
            <person name="Luo H."/>
            <person name="Wang X.-L."/>
            <person name="Wang X.-M."/>
            <person name="Qiu X.-J."/>
            <person name="Liu H."/>
            <person name="Zhou S.-S."/>
            <person name="Jia K.-H."/>
            <person name="Nie S."/>
            <person name="Bao Y.-T."/>
            <person name="Zhang R.-G."/>
            <person name="Yun Q.-Z."/>
            <person name="Chai Y.-H."/>
            <person name="Lu J.-Y."/>
            <person name="Li Y."/>
            <person name="Zhao S.-W."/>
            <person name="Mao J.-F."/>
            <person name="Jia S.-G."/>
            <person name="Mao Y.-M."/>
        </authorList>
    </citation>
    <scope>NUCLEOTIDE SEQUENCE</scope>
    <source>
        <strain evidence="2">AT0</strain>
        <tissue evidence="2">Leaf</tissue>
    </source>
</reference>
<dbReference type="PANTHER" id="PTHR33433">
    <property type="entry name" value="FLOWERING-PROMOTING FACTOR 1-LIKE PROTEIN 1"/>
    <property type="match status" value="1"/>
</dbReference>
<name>A0A978VNR8_ZIZJJ</name>
<protein>
    <recommendedName>
        <fullName evidence="4">Flowering-promoting factor 1-like protein 2</fullName>
    </recommendedName>
</protein>
<evidence type="ECO:0000313" key="2">
    <source>
        <dbReference type="EMBL" id="KAH7537193.1"/>
    </source>
</evidence>
<evidence type="ECO:0008006" key="4">
    <source>
        <dbReference type="Google" id="ProtNLM"/>
    </source>
</evidence>
<gene>
    <name evidence="2" type="ORF">FEM48_Zijuj03G0066300</name>
</gene>
<dbReference type="InterPro" id="IPR039274">
    <property type="entry name" value="FPF1"/>
</dbReference>
<dbReference type="AlphaFoldDB" id="A0A978VNR8"/>
<dbReference type="EMBL" id="JAEACU010000003">
    <property type="protein sequence ID" value="KAH7537193.1"/>
    <property type="molecule type" value="Genomic_DNA"/>
</dbReference>
<comment type="similarity">
    <text evidence="1">Belongs to the FPF1 family.</text>
</comment>
<evidence type="ECO:0000256" key="1">
    <source>
        <dbReference type="ARBA" id="ARBA00008013"/>
    </source>
</evidence>